<dbReference type="InterPro" id="IPR000182">
    <property type="entry name" value="GNAT_dom"/>
</dbReference>
<evidence type="ECO:0000259" key="1">
    <source>
        <dbReference type="PROSITE" id="PS51186"/>
    </source>
</evidence>
<accession>A0A1L3MRF3</accession>
<dbReference type="RefSeq" id="WP_072579742.1">
    <property type="nucleotide sequence ID" value="NZ_CP016020.1"/>
</dbReference>
<reference evidence="2 3" key="1">
    <citation type="journal article" date="2016" name="Sci. Rep.">
        <title>Complete genome sequence and transcriptomic analysis of a novel marine strain Bacillus weihaiensis reveals the mechanism of brown algae degradation.</title>
        <authorList>
            <person name="Zhu Y."/>
            <person name="Chen P."/>
            <person name="Bao Y."/>
            <person name="Men Y."/>
            <person name="Zeng Y."/>
            <person name="Yang J."/>
            <person name="Sun J."/>
            <person name="Sun Y."/>
        </authorList>
    </citation>
    <scope>NUCLEOTIDE SEQUENCE [LARGE SCALE GENOMIC DNA]</scope>
    <source>
        <strain evidence="2 3">Alg07</strain>
    </source>
</reference>
<feature type="domain" description="N-acetyltransferase" evidence="1">
    <location>
        <begin position="2"/>
        <end position="167"/>
    </location>
</feature>
<dbReference type="STRING" id="1547283.A9C19_09405"/>
<proteinExistence type="predicted"/>
<protein>
    <submittedName>
        <fullName evidence="2">GNAT family acetyltransferase</fullName>
    </submittedName>
</protein>
<keyword evidence="3" id="KW-1185">Reference proteome</keyword>
<dbReference type="SUPFAM" id="SSF55729">
    <property type="entry name" value="Acyl-CoA N-acyltransferases (Nat)"/>
    <property type="match status" value="1"/>
</dbReference>
<dbReference type="InterPro" id="IPR016181">
    <property type="entry name" value="Acyl_CoA_acyltransferase"/>
</dbReference>
<dbReference type="CDD" id="cd04301">
    <property type="entry name" value="NAT_SF"/>
    <property type="match status" value="1"/>
</dbReference>
<dbReference type="OrthoDB" id="9802340at2"/>
<sequence>MVNIRLANVNDAEEIVLLKKEIVYSTEYYLRTPKEKQEESGDYEKKIIQRQKDGGLVIVAEKKNQVIGFLSFSRPQYRRLNHTGSFGMGIKQEFRNMGIGTRLLSYLIEWATAQEGLEKICLEVFSNNESGIYLYERLGFKVEGKQANQIKLENDTYADLLLMSLFL</sequence>
<dbReference type="PANTHER" id="PTHR43415">
    <property type="entry name" value="SPERMIDINE N(1)-ACETYLTRANSFERASE"/>
    <property type="match status" value="1"/>
</dbReference>
<dbReference type="GO" id="GO:0016747">
    <property type="term" value="F:acyltransferase activity, transferring groups other than amino-acyl groups"/>
    <property type="evidence" value="ECO:0007669"/>
    <property type="project" value="InterPro"/>
</dbReference>
<dbReference type="Proteomes" id="UP000181936">
    <property type="component" value="Chromosome"/>
</dbReference>
<keyword evidence="2" id="KW-0808">Transferase</keyword>
<dbReference type="KEGG" id="bwh:A9C19_09405"/>
<gene>
    <name evidence="2" type="ORF">A9C19_09405</name>
</gene>
<evidence type="ECO:0000313" key="2">
    <source>
        <dbReference type="EMBL" id="APH04949.1"/>
    </source>
</evidence>
<evidence type="ECO:0000313" key="3">
    <source>
        <dbReference type="Proteomes" id="UP000181936"/>
    </source>
</evidence>
<dbReference type="AlphaFoldDB" id="A0A1L3MRF3"/>
<organism evidence="2 3">
    <name type="scientific">Bacillus weihaiensis</name>
    <dbReference type="NCBI Taxonomy" id="1547283"/>
    <lineage>
        <taxon>Bacteria</taxon>
        <taxon>Bacillati</taxon>
        <taxon>Bacillota</taxon>
        <taxon>Bacilli</taxon>
        <taxon>Bacillales</taxon>
        <taxon>Bacillaceae</taxon>
        <taxon>Bacillus</taxon>
    </lineage>
</organism>
<dbReference type="Pfam" id="PF00583">
    <property type="entry name" value="Acetyltransf_1"/>
    <property type="match status" value="1"/>
</dbReference>
<dbReference type="Gene3D" id="3.40.630.30">
    <property type="match status" value="1"/>
</dbReference>
<name>A0A1L3MRF3_9BACI</name>
<dbReference type="PANTHER" id="PTHR43415:SF3">
    <property type="entry name" value="GNAT-FAMILY ACETYLTRANSFERASE"/>
    <property type="match status" value="1"/>
</dbReference>
<dbReference type="PROSITE" id="PS51186">
    <property type="entry name" value="GNAT"/>
    <property type="match status" value="1"/>
</dbReference>
<dbReference type="EMBL" id="CP016020">
    <property type="protein sequence ID" value="APH04949.1"/>
    <property type="molecule type" value="Genomic_DNA"/>
</dbReference>